<evidence type="ECO:0000313" key="3">
    <source>
        <dbReference type="Proteomes" id="UP001152562"/>
    </source>
</evidence>
<reference evidence="2" key="1">
    <citation type="submission" date="2022-05" db="EMBL/GenBank/DDBJ databases">
        <authorList>
            <person name="Okamura Y."/>
        </authorList>
    </citation>
    <scope>NUCLEOTIDE SEQUENCE</scope>
</reference>
<keyword evidence="1" id="KW-0732">Signal</keyword>
<protein>
    <submittedName>
        <fullName evidence="2">Uncharacterized protein</fullName>
    </submittedName>
</protein>
<evidence type="ECO:0000256" key="1">
    <source>
        <dbReference type="SAM" id="SignalP"/>
    </source>
</evidence>
<dbReference type="AlphaFoldDB" id="A0A9P0THX4"/>
<proteinExistence type="predicted"/>
<feature type="signal peptide" evidence="1">
    <location>
        <begin position="1"/>
        <end position="15"/>
    </location>
</feature>
<keyword evidence="3" id="KW-1185">Reference proteome</keyword>
<evidence type="ECO:0000313" key="2">
    <source>
        <dbReference type="EMBL" id="CAH4029571.1"/>
    </source>
</evidence>
<comment type="caution">
    <text evidence="2">The sequence shown here is derived from an EMBL/GenBank/DDBJ whole genome shotgun (WGS) entry which is preliminary data.</text>
</comment>
<accession>A0A9P0THX4</accession>
<organism evidence="2 3">
    <name type="scientific">Pieris brassicae</name>
    <name type="common">White butterfly</name>
    <name type="synonym">Large white butterfly</name>
    <dbReference type="NCBI Taxonomy" id="7116"/>
    <lineage>
        <taxon>Eukaryota</taxon>
        <taxon>Metazoa</taxon>
        <taxon>Ecdysozoa</taxon>
        <taxon>Arthropoda</taxon>
        <taxon>Hexapoda</taxon>
        <taxon>Insecta</taxon>
        <taxon>Pterygota</taxon>
        <taxon>Neoptera</taxon>
        <taxon>Endopterygota</taxon>
        <taxon>Lepidoptera</taxon>
        <taxon>Glossata</taxon>
        <taxon>Ditrysia</taxon>
        <taxon>Papilionoidea</taxon>
        <taxon>Pieridae</taxon>
        <taxon>Pierinae</taxon>
        <taxon>Pieris</taxon>
    </lineage>
</organism>
<name>A0A9P0THX4_PIEBR</name>
<sequence>MMLGLLAVSLLGVAAFDLSESSVKQPISEPEVVVQLKYDGGELDRIYLTQFRKDQRIPAVPARPTVCADLCHSGLGGEACGSTCSELMPVGLKYALKSGNVSSEQFGEPRVAVCPVLCENQLGEPLCACSDLMKHLTNWTMVCHAFCETDAYTLNGCPACENTSALPQPLQVNTALHVRLDTSEGWQAWCNVQCRQGQGGAACNCDRTPF</sequence>
<dbReference type="EMBL" id="CALOZG010000008">
    <property type="protein sequence ID" value="CAH4029571.1"/>
    <property type="molecule type" value="Genomic_DNA"/>
</dbReference>
<gene>
    <name evidence="2" type="ORF">PIBRA_LOCUS6310</name>
</gene>
<dbReference type="Proteomes" id="UP001152562">
    <property type="component" value="Unassembled WGS sequence"/>
</dbReference>
<feature type="chain" id="PRO_5040352694" evidence="1">
    <location>
        <begin position="16"/>
        <end position="210"/>
    </location>
</feature>